<dbReference type="GeneID" id="20247007"/>
<protein>
    <submittedName>
        <fullName evidence="2">Uncharacterized protein</fullName>
    </submittedName>
</protein>
<sequence>MNLDVVERQKLERKRTRPHPDIMDIHKQQQENSLACIHLPRDISTDIPLSLKTSMLTDTDSNGQDNAITDEKTSPNRNPIEFLQAAIRSPFKKPSLPSFNTPSIKLNFSKPNIALNSAAKVAAKFTSVFSNSDKAPEDEIEEVADQGGQPEISESNSDEDTVEVKATEDIDEEVILGSCGILATSPSQLLLNSQLRGKEKLISRQRLRSTSESESESVTNVFERDSDIDASAQL</sequence>
<keyword evidence="3" id="KW-1185">Reference proteome</keyword>
<evidence type="ECO:0000313" key="3">
    <source>
        <dbReference type="Proteomes" id="UP000030746"/>
    </source>
</evidence>
<feature type="compositionally biased region" description="Polar residues" evidence="1">
    <location>
        <begin position="56"/>
        <end position="67"/>
    </location>
</feature>
<dbReference type="Proteomes" id="UP000030746">
    <property type="component" value="Unassembled WGS sequence"/>
</dbReference>
<proteinExistence type="predicted"/>
<dbReference type="EMBL" id="KB203331">
    <property type="protein sequence ID" value="ESO85124.1"/>
    <property type="molecule type" value="Genomic_DNA"/>
</dbReference>
<evidence type="ECO:0000256" key="1">
    <source>
        <dbReference type="SAM" id="MobiDB-lite"/>
    </source>
</evidence>
<accession>V4B8M7</accession>
<dbReference type="KEGG" id="lgi:LOTGIDRAFT_221601"/>
<feature type="non-terminal residue" evidence="2">
    <location>
        <position position="234"/>
    </location>
</feature>
<gene>
    <name evidence="2" type="ORF">LOTGIDRAFT_221601</name>
</gene>
<dbReference type="OrthoDB" id="405996at2759"/>
<dbReference type="AlphaFoldDB" id="V4B8M7"/>
<feature type="region of interest" description="Disordered" evidence="1">
    <location>
        <begin position="203"/>
        <end position="234"/>
    </location>
</feature>
<feature type="region of interest" description="Disordered" evidence="1">
    <location>
        <begin position="131"/>
        <end position="163"/>
    </location>
</feature>
<name>V4B8M7_LOTGI</name>
<feature type="region of interest" description="Disordered" evidence="1">
    <location>
        <begin position="56"/>
        <end position="76"/>
    </location>
</feature>
<evidence type="ECO:0000313" key="2">
    <source>
        <dbReference type="EMBL" id="ESO85124.1"/>
    </source>
</evidence>
<dbReference type="HOGENOM" id="CLU_1187566_0_0_1"/>
<reference evidence="2 3" key="1">
    <citation type="journal article" date="2013" name="Nature">
        <title>Insights into bilaterian evolution from three spiralian genomes.</title>
        <authorList>
            <person name="Simakov O."/>
            <person name="Marletaz F."/>
            <person name="Cho S.J."/>
            <person name="Edsinger-Gonzales E."/>
            <person name="Havlak P."/>
            <person name="Hellsten U."/>
            <person name="Kuo D.H."/>
            <person name="Larsson T."/>
            <person name="Lv J."/>
            <person name="Arendt D."/>
            <person name="Savage R."/>
            <person name="Osoegawa K."/>
            <person name="de Jong P."/>
            <person name="Grimwood J."/>
            <person name="Chapman J.A."/>
            <person name="Shapiro H."/>
            <person name="Aerts A."/>
            <person name="Otillar R.P."/>
            <person name="Terry A.Y."/>
            <person name="Boore J.L."/>
            <person name="Grigoriev I.V."/>
            <person name="Lindberg D.R."/>
            <person name="Seaver E.C."/>
            <person name="Weisblat D.A."/>
            <person name="Putnam N.H."/>
            <person name="Rokhsar D.S."/>
        </authorList>
    </citation>
    <scope>NUCLEOTIDE SEQUENCE [LARGE SCALE GENOMIC DNA]</scope>
</reference>
<dbReference type="CTD" id="20247007"/>
<organism evidence="2 3">
    <name type="scientific">Lottia gigantea</name>
    <name type="common">Giant owl limpet</name>
    <dbReference type="NCBI Taxonomy" id="225164"/>
    <lineage>
        <taxon>Eukaryota</taxon>
        <taxon>Metazoa</taxon>
        <taxon>Spiralia</taxon>
        <taxon>Lophotrochozoa</taxon>
        <taxon>Mollusca</taxon>
        <taxon>Gastropoda</taxon>
        <taxon>Patellogastropoda</taxon>
        <taxon>Lottioidea</taxon>
        <taxon>Lottiidae</taxon>
        <taxon>Lottia</taxon>
    </lineage>
</organism>
<dbReference type="RefSeq" id="XP_009064265.1">
    <property type="nucleotide sequence ID" value="XM_009066017.1"/>
</dbReference>